<accession>A0A146KQ58</accession>
<reference evidence="2" key="1">
    <citation type="journal article" date="2016" name="Gigascience">
        <title>De novo construction of an expanded transcriptome assembly for the western tarnished plant bug, Lygus hesperus.</title>
        <authorList>
            <person name="Tassone E.E."/>
            <person name="Geib S.M."/>
            <person name="Hall B."/>
            <person name="Fabrick J.A."/>
            <person name="Brent C.S."/>
            <person name="Hull J.J."/>
        </authorList>
    </citation>
    <scope>NUCLEOTIDE SEQUENCE</scope>
</reference>
<feature type="region of interest" description="Disordered" evidence="1">
    <location>
        <begin position="208"/>
        <end position="239"/>
    </location>
</feature>
<dbReference type="EMBL" id="GDHC01015508">
    <property type="protein sequence ID" value="JAQ03121.1"/>
    <property type="molecule type" value="Transcribed_RNA"/>
</dbReference>
<feature type="compositionally biased region" description="Basic residues" evidence="1">
    <location>
        <begin position="298"/>
        <end position="309"/>
    </location>
</feature>
<gene>
    <name evidence="2" type="ORF">g.56326</name>
    <name evidence="3" type="ORF">g.56339</name>
</gene>
<dbReference type="EMBL" id="GDHC01020804">
    <property type="protein sequence ID" value="JAP97824.1"/>
    <property type="molecule type" value="Transcribed_RNA"/>
</dbReference>
<evidence type="ECO:0000313" key="2">
    <source>
        <dbReference type="EMBL" id="JAP97824.1"/>
    </source>
</evidence>
<feature type="compositionally biased region" description="Polar residues" evidence="1">
    <location>
        <begin position="279"/>
        <end position="289"/>
    </location>
</feature>
<feature type="compositionally biased region" description="Basic and acidic residues" evidence="1">
    <location>
        <begin position="208"/>
        <end position="217"/>
    </location>
</feature>
<organism evidence="2">
    <name type="scientific">Lygus hesperus</name>
    <name type="common">Western plant bug</name>
    <dbReference type="NCBI Taxonomy" id="30085"/>
    <lineage>
        <taxon>Eukaryota</taxon>
        <taxon>Metazoa</taxon>
        <taxon>Ecdysozoa</taxon>
        <taxon>Arthropoda</taxon>
        <taxon>Hexapoda</taxon>
        <taxon>Insecta</taxon>
        <taxon>Pterygota</taxon>
        <taxon>Neoptera</taxon>
        <taxon>Paraneoptera</taxon>
        <taxon>Hemiptera</taxon>
        <taxon>Heteroptera</taxon>
        <taxon>Panheteroptera</taxon>
        <taxon>Cimicomorpha</taxon>
        <taxon>Miridae</taxon>
        <taxon>Mirini</taxon>
        <taxon>Lygus</taxon>
    </lineage>
</organism>
<name>A0A146KQ58_LYGHE</name>
<feature type="region of interest" description="Disordered" evidence="1">
    <location>
        <begin position="279"/>
        <end position="409"/>
    </location>
</feature>
<proteinExistence type="predicted"/>
<sequence>MMSVDRPVERDADLEITMVDDCVSSKQKRLNLLDFLIQSPPPEPLHWTSFRDYIVNRFGLVYPEKIIKDVFQHIDRAITKKRYVSAVIDLDSDEEHANSNNQGRGNRDSSCFSVPQPIAFTESINGAFSRSVEDADDSCSFNILDDSPINREEFEEFRRNPVVKHYSKLLKDIYNILKEIKESTSCRVCSKLRYRFRKYTEVVSKHSELLRKTRSDQETADVNSSSRVQRPRRKSSTDKSYFQLMTSKFLTEKEADKIREAILMDKLIELTYPDVLTSAESIQPTQSDITNHEAGTPQRRKPKKSKKKSRSEPVPPDSSGAKEAEKKGSTNTESAISPKRKRGRPKKKSLHPIDDEQPESIAQETDVIEPTLAGDDTQIRRKKSLPQTERIEGGGDLIEFDPSAGDDPPIRIIEIRSQASRT</sequence>
<dbReference type="AlphaFoldDB" id="A0A146KQ58"/>
<evidence type="ECO:0000313" key="3">
    <source>
        <dbReference type="EMBL" id="JAQ03121.1"/>
    </source>
</evidence>
<evidence type="ECO:0000256" key="1">
    <source>
        <dbReference type="SAM" id="MobiDB-lite"/>
    </source>
</evidence>
<feature type="compositionally biased region" description="Basic residues" evidence="1">
    <location>
        <begin position="338"/>
        <end position="350"/>
    </location>
</feature>
<protein>
    <submittedName>
        <fullName evidence="2">Uncharacterized protein</fullName>
    </submittedName>
</protein>